<dbReference type="InterPro" id="IPR050109">
    <property type="entry name" value="HTH-type_TetR-like_transc_reg"/>
</dbReference>
<protein>
    <submittedName>
        <fullName evidence="6">TetR/AcrR family transcriptional regulator</fullName>
    </submittedName>
</protein>
<gene>
    <name evidence="6" type="ORF">LZC94_12905</name>
</gene>
<dbReference type="PANTHER" id="PTHR30055">
    <property type="entry name" value="HTH-TYPE TRANSCRIPTIONAL REGULATOR RUTR"/>
    <property type="match status" value="1"/>
</dbReference>
<evidence type="ECO:0000313" key="6">
    <source>
        <dbReference type="EMBL" id="WXB18147.1"/>
    </source>
</evidence>
<dbReference type="PROSITE" id="PS50977">
    <property type="entry name" value="HTH_TETR_2"/>
    <property type="match status" value="1"/>
</dbReference>
<dbReference type="PANTHER" id="PTHR30055:SF234">
    <property type="entry name" value="HTH-TYPE TRANSCRIPTIONAL REGULATOR BETI"/>
    <property type="match status" value="1"/>
</dbReference>
<proteinExistence type="predicted"/>
<keyword evidence="7" id="KW-1185">Reference proteome</keyword>
<dbReference type="EMBL" id="CP089984">
    <property type="protein sequence ID" value="WXB18147.1"/>
    <property type="molecule type" value="Genomic_DNA"/>
</dbReference>
<name>A0ABZ2M6L3_9BACT</name>
<dbReference type="SUPFAM" id="SSF46689">
    <property type="entry name" value="Homeodomain-like"/>
    <property type="match status" value="1"/>
</dbReference>
<evidence type="ECO:0000259" key="5">
    <source>
        <dbReference type="PROSITE" id="PS50977"/>
    </source>
</evidence>
<keyword evidence="1" id="KW-0805">Transcription regulation</keyword>
<dbReference type="RefSeq" id="WP_394827789.1">
    <property type="nucleotide sequence ID" value="NZ_CP089984.1"/>
</dbReference>
<dbReference type="InterPro" id="IPR009057">
    <property type="entry name" value="Homeodomain-like_sf"/>
</dbReference>
<reference evidence="6 7" key="1">
    <citation type="submission" date="2021-12" db="EMBL/GenBank/DDBJ databases">
        <title>Discovery of the Pendulisporaceae a myxobacterial family with distinct sporulation behavior and unique specialized metabolism.</title>
        <authorList>
            <person name="Garcia R."/>
            <person name="Popoff A."/>
            <person name="Bader C.D."/>
            <person name="Loehr J."/>
            <person name="Walesch S."/>
            <person name="Walt C."/>
            <person name="Boldt J."/>
            <person name="Bunk B."/>
            <person name="Haeckl F.J.F.P.J."/>
            <person name="Gunesch A.P."/>
            <person name="Birkelbach J."/>
            <person name="Nuebel U."/>
            <person name="Pietschmann T."/>
            <person name="Bach T."/>
            <person name="Mueller R."/>
        </authorList>
    </citation>
    <scope>NUCLEOTIDE SEQUENCE [LARGE SCALE GENOMIC DNA]</scope>
    <source>
        <strain evidence="6 7">MSr11954</strain>
    </source>
</reference>
<dbReference type="Pfam" id="PF00440">
    <property type="entry name" value="TetR_N"/>
    <property type="match status" value="1"/>
</dbReference>
<accession>A0ABZ2M6L3</accession>
<dbReference type="InterPro" id="IPR001647">
    <property type="entry name" value="HTH_TetR"/>
</dbReference>
<dbReference type="Proteomes" id="UP001370348">
    <property type="component" value="Chromosome"/>
</dbReference>
<keyword evidence="3" id="KW-0804">Transcription</keyword>
<evidence type="ECO:0000256" key="4">
    <source>
        <dbReference type="PROSITE-ProRule" id="PRU00335"/>
    </source>
</evidence>
<sequence length="218" mass="24245">MTKRKTAEMPRHRRSADEARQRILDAAERRLRETGPGSIRLQEVASDVGISHPAVLHHFGSREGLVRAVVERALERLQADLVADLAAAAEGRPLDGAALFERVFETFEERGHGRLVAWLLLSGYDPFDSDLAREGWAKIAETTHALRVRRRAGGEKPSYKDTRFTIVLSALALFGEAIAGDSTFGMAGFEANARTGRTFRKWFATLLARHLDGEDEPR</sequence>
<dbReference type="PRINTS" id="PR00455">
    <property type="entry name" value="HTHTETR"/>
</dbReference>
<evidence type="ECO:0000256" key="3">
    <source>
        <dbReference type="ARBA" id="ARBA00023163"/>
    </source>
</evidence>
<evidence type="ECO:0000313" key="7">
    <source>
        <dbReference type="Proteomes" id="UP001370348"/>
    </source>
</evidence>
<organism evidence="6 7">
    <name type="scientific">Pendulispora albinea</name>
    <dbReference type="NCBI Taxonomy" id="2741071"/>
    <lineage>
        <taxon>Bacteria</taxon>
        <taxon>Pseudomonadati</taxon>
        <taxon>Myxococcota</taxon>
        <taxon>Myxococcia</taxon>
        <taxon>Myxococcales</taxon>
        <taxon>Sorangiineae</taxon>
        <taxon>Pendulisporaceae</taxon>
        <taxon>Pendulispora</taxon>
    </lineage>
</organism>
<evidence type="ECO:0000256" key="2">
    <source>
        <dbReference type="ARBA" id="ARBA00023125"/>
    </source>
</evidence>
<evidence type="ECO:0000256" key="1">
    <source>
        <dbReference type="ARBA" id="ARBA00023015"/>
    </source>
</evidence>
<keyword evidence="2 4" id="KW-0238">DNA-binding</keyword>
<feature type="domain" description="HTH tetR-type" evidence="5">
    <location>
        <begin position="17"/>
        <end position="77"/>
    </location>
</feature>
<feature type="DNA-binding region" description="H-T-H motif" evidence="4">
    <location>
        <begin position="40"/>
        <end position="59"/>
    </location>
</feature>
<dbReference type="Gene3D" id="1.10.357.10">
    <property type="entry name" value="Tetracycline Repressor, domain 2"/>
    <property type="match status" value="1"/>
</dbReference>